<dbReference type="KEGG" id="adu:107486782"/>
<keyword evidence="1" id="KW-0175">Coiled coil</keyword>
<gene>
    <name evidence="3" type="primary">LOC107486782</name>
</gene>
<dbReference type="RefSeq" id="XP_020997418.2">
    <property type="nucleotide sequence ID" value="XM_021141759.2"/>
</dbReference>
<accession>A0A6P5NQT0</accession>
<reference evidence="2" key="1">
    <citation type="journal article" date="2016" name="Nat. Genet.">
        <title>The genome sequences of Arachis duranensis and Arachis ipaensis, the diploid ancestors of cultivated peanut.</title>
        <authorList>
            <person name="Bertioli D.J."/>
            <person name="Cannon S.B."/>
            <person name="Froenicke L."/>
            <person name="Huang G."/>
            <person name="Farmer A.D."/>
            <person name="Cannon E.K."/>
            <person name="Liu X."/>
            <person name="Gao D."/>
            <person name="Clevenger J."/>
            <person name="Dash S."/>
            <person name="Ren L."/>
            <person name="Moretzsohn M.C."/>
            <person name="Shirasawa K."/>
            <person name="Huang W."/>
            <person name="Vidigal B."/>
            <person name="Abernathy B."/>
            <person name="Chu Y."/>
            <person name="Niederhuth C.E."/>
            <person name="Umale P."/>
            <person name="Araujo A.C."/>
            <person name="Kozik A."/>
            <person name="Kim K.D."/>
            <person name="Burow M.D."/>
            <person name="Varshney R.K."/>
            <person name="Wang X."/>
            <person name="Zhang X."/>
            <person name="Barkley N."/>
            <person name="Guimaraes P.M."/>
            <person name="Isobe S."/>
            <person name="Guo B."/>
            <person name="Liao B."/>
            <person name="Stalker H.T."/>
            <person name="Schmitz R.J."/>
            <person name="Scheffler B.E."/>
            <person name="Leal-Bertioli S.C."/>
            <person name="Xun X."/>
            <person name="Jackson S.A."/>
            <person name="Michelmore R."/>
            <person name="Ozias-Akins P."/>
        </authorList>
    </citation>
    <scope>NUCLEOTIDE SEQUENCE [LARGE SCALE GENOMIC DNA]</scope>
    <source>
        <strain evidence="2">cv. V14167</strain>
    </source>
</reference>
<proteinExistence type="predicted"/>
<feature type="coiled-coil region" evidence="1">
    <location>
        <begin position="81"/>
        <end position="140"/>
    </location>
</feature>
<dbReference type="PANTHER" id="PTHR36402:SF1">
    <property type="entry name" value="EXPRESSED PROTEIN"/>
    <property type="match status" value="1"/>
</dbReference>
<dbReference type="GeneID" id="107486782"/>
<protein>
    <submittedName>
        <fullName evidence="3">Uncharacterized protein LOC107486782</fullName>
    </submittedName>
</protein>
<dbReference type="AlphaFoldDB" id="A0A6P5NQT0"/>
<organism evidence="2 3">
    <name type="scientific">Arachis duranensis</name>
    <name type="common">Wild peanut</name>
    <dbReference type="NCBI Taxonomy" id="130453"/>
    <lineage>
        <taxon>Eukaryota</taxon>
        <taxon>Viridiplantae</taxon>
        <taxon>Streptophyta</taxon>
        <taxon>Embryophyta</taxon>
        <taxon>Tracheophyta</taxon>
        <taxon>Spermatophyta</taxon>
        <taxon>Magnoliopsida</taxon>
        <taxon>eudicotyledons</taxon>
        <taxon>Gunneridae</taxon>
        <taxon>Pentapetalae</taxon>
        <taxon>rosids</taxon>
        <taxon>fabids</taxon>
        <taxon>Fabales</taxon>
        <taxon>Fabaceae</taxon>
        <taxon>Papilionoideae</taxon>
        <taxon>50 kb inversion clade</taxon>
        <taxon>dalbergioids sensu lato</taxon>
        <taxon>Dalbergieae</taxon>
        <taxon>Pterocarpus clade</taxon>
        <taxon>Arachis</taxon>
    </lineage>
</organism>
<name>A0A6P5NQT0_ARADU</name>
<evidence type="ECO:0000313" key="3">
    <source>
        <dbReference type="RefSeq" id="XP_020997418.2"/>
    </source>
</evidence>
<reference evidence="3" key="2">
    <citation type="submission" date="2025-08" db="UniProtKB">
        <authorList>
            <consortium name="RefSeq"/>
        </authorList>
    </citation>
    <scope>IDENTIFICATION</scope>
    <source>
        <tissue evidence="3">Whole plant</tissue>
    </source>
</reference>
<dbReference type="Proteomes" id="UP000515211">
    <property type="component" value="Chromosome 4"/>
</dbReference>
<sequence>MVVAVAVVKSSSLRVWFWIRSSSSSAASAAIVRSFATTSHHNNHRQNHKFLDSNTFLGSWQPPKNPKEAEAKLAMLRRDYAKQMKEVRKQYIHEMELLQIEKQRKDEARREALRVANEERKKLKAEAAQIRAQERKIAQQEFRETLLKERAEKLENWRMKVKKHGEKMAEKKELLRRQSSMWIDEANLEAQILESIVSFR</sequence>
<evidence type="ECO:0000256" key="1">
    <source>
        <dbReference type="SAM" id="Coils"/>
    </source>
</evidence>
<evidence type="ECO:0000313" key="2">
    <source>
        <dbReference type="Proteomes" id="UP000515211"/>
    </source>
</evidence>
<keyword evidence="2" id="KW-1185">Reference proteome</keyword>
<dbReference type="PANTHER" id="PTHR36402">
    <property type="entry name" value="EXPRESSED PROTEIN"/>
    <property type="match status" value="1"/>
</dbReference>